<feature type="domain" description="BP28 C-terminal" evidence="9">
    <location>
        <begin position="1854"/>
        <end position="2021"/>
    </location>
</feature>
<dbReference type="InterPro" id="IPR016024">
    <property type="entry name" value="ARM-type_fold"/>
</dbReference>
<comment type="subcellular location">
    <subcellularLocation>
        <location evidence="1 8">Nucleus</location>
        <location evidence="1 8">Nucleolus</location>
    </subcellularLocation>
</comment>
<dbReference type="PANTHER" id="PTHR13457:SF1">
    <property type="entry name" value="HEAT REPEAT-CONTAINING PROTEIN 1"/>
    <property type="match status" value="1"/>
</dbReference>
<dbReference type="SUPFAM" id="SSF48371">
    <property type="entry name" value="ARM repeat"/>
    <property type="match status" value="2"/>
</dbReference>
<dbReference type="GO" id="GO:0032040">
    <property type="term" value="C:small-subunit processome"/>
    <property type="evidence" value="ECO:0007669"/>
    <property type="project" value="TreeGrafter"/>
</dbReference>
<comment type="subunit">
    <text evidence="8">Component of the ribosomal small subunit (SSU) processome.</text>
</comment>
<protein>
    <recommendedName>
        <fullName evidence="3 8">U3 small nucleolar RNA-associated protein 10</fullName>
    </recommendedName>
</protein>
<comment type="function">
    <text evidence="8">Involved in nucleolar processing of pre-18S ribosomal RNA.</text>
</comment>
<dbReference type="GO" id="GO:0034455">
    <property type="term" value="C:t-UTP complex"/>
    <property type="evidence" value="ECO:0007669"/>
    <property type="project" value="TreeGrafter"/>
</dbReference>
<dbReference type="GO" id="GO:0045943">
    <property type="term" value="P:positive regulation of transcription by RNA polymerase I"/>
    <property type="evidence" value="ECO:0007669"/>
    <property type="project" value="TreeGrafter"/>
</dbReference>
<evidence type="ECO:0000256" key="1">
    <source>
        <dbReference type="ARBA" id="ARBA00004604"/>
    </source>
</evidence>
<dbReference type="GO" id="GO:0030515">
    <property type="term" value="F:snoRNA binding"/>
    <property type="evidence" value="ECO:0007669"/>
    <property type="project" value="TreeGrafter"/>
</dbReference>
<dbReference type="GO" id="GO:0030686">
    <property type="term" value="C:90S preribosome"/>
    <property type="evidence" value="ECO:0007669"/>
    <property type="project" value="TreeGrafter"/>
</dbReference>
<keyword evidence="5 8" id="KW-0698">rRNA processing</keyword>
<dbReference type="Pfam" id="PF08146">
    <property type="entry name" value="BP28CT"/>
    <property type="match status" value="1"/>
</dbReference>
<dbReference type="Pfam" id="PF12397">
    <property type="entry name" value="U3snoRNP10"/>
    <property type="match status" value="1"/>
</dbReference>
<evidence type="ECO:0000256" key="8">
    <source>
        <dbReference type="RuleBase" id="RU367065"/>
    </source>
</evidence>
<gene>
    <name evidence="10" type="ORF">EMPS_08682</name>
</gene>
<evidence type="ECO:0000256" key="4">
    <source>
        <dbReference type="ARBA" id="ARBA00022517"/>
    </source>
</evidence>
<evidence type="ECO:0000256" key="3">
    <source>
        <dbReference type="ARBA" id="ARBA00015399"/>
    </source>
</evidence>
<organism evidence="10 11">
    <name type="scientific">Entomortierella parvispora</name>
    <dbReference type="NCBI Taxonomy" id="205924"/>
    <lineage>
        <taxon>Eukaryota</taxon>
        <taxon>Fungi</taxon>
        <taxon>Fungi incertae sedis</taxon>
        <taxon>Mucoromycota</taxon>
        <taxon>Mortierellomycotina</taxon>
        <taxon>Mortierellomycetes</taxon>
        <taxon>Mortierellales</taxon>
        <taxon>Mortierellaceae</taxon>
        <taxon>Entomortierella</taxon>
    </lineage>
</organism>
<dbReference type="InterPro" id="IPR012954">
    <property type="entry name" value="BP28_C_dom"/>
</dbReference>
<keyword evidence="11" id="KW-1185">Reference proteome</keyword>
<dbReference type="InterPro" id="IPR040191">
    <property type="entry name" value="UTP10"/>
</dbReference>
<reference evidence="10" key="2">
    <citation type="journal article" date="2022" name="Microbiol. Resour. Announc.">
        <title>Whole-Genome Sequence of Entomortierella parvispora E1425, a Mucoromycotan Fungus Associated with Burkholderiaceae-Related Endosymbiotic Bacteria.</title>
        <authorList>
            <person name="Herlambang A."/>
            <person name="Guo Y."/>
            <person name="Takashima Y."/>
            <person name="Narisawa K."/>
            <person name="Ohta H."/>
            <person name="Nishizawa T."/>
        </authorList>
    </citation>
    <scope>NUCLEOTIDE SEQUENCE</scope>
    <source>
        <strain evidence="10">E1425</strain>
    </source>
</reference>
<evidence type="ECO:0000256" key="5">
    <source>
        <dbReference type="ARBA" id="ARBA00022552"/>
    </source>
</evidence>
<name>A0A9P3HH42_9FUNG</name>
<accession>A0A9P3HH42</accession>
<evidence type="ECO:0000256" key="2">
    <source>
        <dbReference type="ARBA" id="ARBA00010559"/>
    </source>
</evidence>
<evidence type="ECO:0000313" key="11">
    <source>
        <dbReference type="Proteomes" id="UP000827284"/>
    </source>
</evidence>
<comment type="similarity">
    <text evidence="2 8">Belongs to the HEATR1/UTP10 family.</text>
</comment>
<comment type="caution">
    <text evidence="10">The sequence shown here is derived from an EMBL/GenBank/DDBJ whole genome shotgun (WGS) entry which is preliminary data.</text>
</comment>
<sequence>MSSLANQLKRIGTADANKGSEAAAKHRASFLFDSKQAADYDIDTIFSIGVNGAAELRLLDDSFASFEKTLFSESMKSVDRTLQTKEDNAKLDESITQFLRLLSPYFLLKPSGKALEWLIRRFRIHEFNIDAILHCILPYHESSLFVTMVTILTINEASRWSFLIPIRKSKQPLDRSVLIQSMLKDRSLVEFVCETPLWANGRRAFKTATSFYAAVMLQYLATVPVITDEVLTVVLPYVFAGLKARQSLELQIATYMILAQISERATLTVDTLNGLAGELAVSSTSPYQMLLCLVHLYQTQENYDIVADRTFQHIINIQNIEVHILSILEKYSAQRFMLPFLTTLASRAHLHPNNSRILNAVLNGARLPSSMVHAVCAAILDRYLSVVKESGNTEIDEQTLSILHVLHDKYSADLDSALEAKLEKTKDQDQGKIHDQLYAFISKVFKGTRHQPLKESNTTLFLSVNHAEASIRLLAVKKLDTILKEKNSELAKVDNPDTFVKDTLLARLQDDDERVTEQVLSMDALTKFVPPQDLLEGLTSVITAPSSSRGTRRQCLIYLLTVFLNNNKSLKDQVLAVVLGHVLLVKDYHKSAIALLSTISTSELKTEKLLKNVGAVVKNLEKDDAASNKTELLVTADQALVKTLAANLVAHHNTTEALNVYLQGLKSGAASFRLLSILVITKAIHQLDAPQQIKVASLYLPALLQTLKTSSHSVKAIKAEAKDGLPSSELLNLILTKTWTPSTEVSAIHFSLLSLASDLKKPAKLTVSWLCSEERSEYADIVISLYKTFVGTVDMSPYEHMIEKLFELHLLSDSVEFLCSLWTDSTSSTLVQVRSLQIASANLQAFASQTKADAIDFQVVVPTLLIALGSPVKAMRETAVTCIQTIASIYPRIKTTGKKGKSVAAEIFKFDSFYGKTSDQLEFLLPDQCSGFLNDLVKSREEFITDSSYLAKHLAETLSRGATDSKTVTSTKDAIVSFLLSHVLGLQRTSSRVALLQLLDGVTTPTKLKMLLPLIDDLVQTSFVGQSSEENTELARSLVRCFSPETTSLLEGKSGKYKNAFLQLLKLDSSAATNTDKEESSSSFRRLALSQLNADFFGGLSVGLQREIFVVLIDLATNAPQDTVRVVKQVLRNIPISSDLAIYELAAIQSNLMQESMVEEGANSKRQRKVTAEDTTSPSATAEALYRLVSVLELLEYKEVTDSYKLVTPLFEMLSTIMNSDLESTPVSIEYVNQLMLSSLTSFVREAESGATSKVDESMLRVDLVVNCIRVTSNPQTHNQALLLMAAIASSYPEKVLHNIMPVFTFMGANVLRQDDNYSFHVIQQTLEKIIPPLVMAHRRQSDETKSLVFQVRPIIKVFVDALFHIPKHRRLRLFSILISTLGEDDFLYAILCLVIEKLTERATKGHQAEADSLNDFALALSNQFSAIVQMKSLISLMDVILNLPNEKAAEGDVDMDEHLFDLSAHNNKQIRQFKLSVLTFATNVLTSKSFLSKIVTQTNTESSAEAVLERYYLQMAERLLSLVGYFSGFVNALGVRKEQSTVVVKFWRGIVKVTYDVLDKVHILLSLPSFVKIMVALFDHKDITIRRKAMGLFNQKISNVAGNGAAVPAIHEGMVVAVIHDLIKVVQADQVDGASAEEVAINKQTALMCISTIVRQFGASHPTEIVKALPVIIGSSGLMHPNEQVKASCLVCLTFMCQELGIRVVPFLPKFMPVVLSILTGTLSSTNKAAAVAAEIDTKKSSRYNNSVLLQLAVVSHLETLIKVLPQFVSPYVTKILAGTLHPVLAGYEGNDASKLQILDKNKVLLTEMANNIQPRILLPPMLGYYETAVKDGKDSLLALFDLVSQAINAMPRDVIAVHYKQIFKFFLSAFDFRRVHGHEASKVATVAVVEDSIIQAFMQLVMKLNETLFKPLFLKSLDWATTELQVAKASAQDMQDRLIFFYKLMNALLDHLKSIVAPYYGYVVDNVIEALTGYALKPKGSSYEDEDNEATVKRREMDELWPWMISSLQKCFLHDNDGLWNADRFEKLLHPLVNQLLVTLPSETTTTSPLTEWKSYENRMSAFLVPCLGQLAVTLSNDALWKPLNYQVMLKTREQDKRVRLSALLVLQEFYKRLGEEFLILLPETIPFLAELMEDDDHEVEALTQQVIADIEVYLGGSLQKYFH</sequence>
<dbReference type="PANTHER" id="PTHR13457">
    <property type="entry name" value="BAP28"/>
    <property type="match status" value="1"/>
</dbReference>
<dbReference type="InterPro" id="IPR022125">
    <property type="entry name" value="U3snoRNP10_N"/>
</dbReference>
<proteinExistence type="inferred from homology"/>
<evidence type="ECO:0000259" key="9">
    <source>
        <dbReference type="SMART" id="SM01036"/>
    </source>
</evidence>
<reference evidence="10" key="1">
    <citation type="submission" date="2021-11" db="EMBL/GenBank/DDBJ databases">
        <authorList>
            <person name="Herlambang A."/>
            <person name="Guo Y."/>
            <person name="Takashima Y."/>
            <person name="Nishizawa T."/>
        </authorList>
    </citation>
    <scope>NUCLEOTIDE SEQUENCE</scope>
    <source>
        <strain evidence="10">E1425</strain>
    </source>
</reference>
<dbReference type="Gene3D" id="1.25.10.10">
    <property type="entry name" value="Leucine-rich Repeat Variant"/>
    <property type="match status" value="2"/>
</dbReference>
<dbReference type="OrthoDB" id="31183at2759"/>
<keyword evidence="6 8" id="KW-0539">Nucleus</keyword>
<keyword evidence="7 8" id="KW-0687">Ribonucleoprotein</keyword>
<dbReference type="Pfam" id="PF23243">
    <property type="entry name" value="HEAT_HEATR1"/>
    <property type="match status" value="1"/>
</dbReference>
<dbReference type="EMBL" id="BQFW01000012">
    <property type="protein sequence ID" value="GJJ76323.1"/>
    <property type="molecule type" value="Genomic_DNA"/>
</dbReference>
<dbReference type="InterPro" id="IPR056473">
    <property type="entry name" value="HEAT_Utp10/HEAT1"/>
</dbReference>
<evidence type="ECO:0000313" key="10">
    <source>
        <dbReference type="EMBL" id="GJJ76323.1"/>
    </source>
</evidence>
<keyword evidence="4 8" id="KW-0690">Ribosome biogenesis</keyword>
<dbReference type="GO" id="GO:0000462">
    <property type="term" value="P:maturation of SSU-rRNA from tricistronic rRNA transcript (SSU-rRNA, 5.8S rRNA, LSU-rRNA)"/>
    <property type="evidence" value="ECO:0007669"/>
    <property type="project" value="TreeGrafter"/>
</dbReference>
<evidence type="ECO:0000256" key="6">
    <source>
        <dbReference type="ARBA" id="ARBA00023242"/>
    </source>
</evidence>
<dbReference type="SMART" id="SM01036">
    <property type="entry name" value="BP28CT"/>
    <property type="match status" value="1"/>
</dbReference>
<dbReference type="Proteomes" id="UP000827284">
    <property type="component" value="Unassembled WGS sequence"/>
</dbReference>
<evidence type="ECO:0000256" key="7">
    <source>
        <dbReference type="ARBA" id="ARBA00023274"/>
    </source>
</evidence>
<dbReference type="InterPro" id="IPR011989">
    <property type="entry name" value="ARM-like"/>
</dbReference>